<gene>
    <name evidence="2" type="ORF">DCAR_0313533</name>
</gene>
<proteinExistence type="inferred from homology"/>
<dbReference type="OrthoDB" id="1893065at2759"/>
<dbReference type="PANTHER" id="PTHR31301:SF103">
    <property type="entry name" value="LOB DOMAIN-CONTAINING PROTEIN 5-RELATED"/>
    <property type="match status" value="1"/>
</dbReference>
<dbReference type="AlphaFoldDB" id="A0A166C2W9"/>
<dbReference type="PROSITE" id="PS50891">
    <property type="entry name" value="LOB"/>
    <property type="match status" value="1"/>
</dbReference>
<sequence length="139" mass="15783">MKGTTAANTASSCAACKYLRRRCDQSCFLAHYFPASKSQDYLSCHRVFGTYNLVKMIKSVQEHERHEAVATLVLEARMRVSNPVHGCLMMQRVLQAQIDEHLEELDAVKKKVFLFESLHSQIELLDDQLINTSLAVVPE</sequence>
<evidence type="ECO:0000313" key="2">
    <source>
        <dbReference type="EMBL" id="WOG94240.1"/>
    </source>
</evidence>
<dbReference type="PANTHER" id="PTHR31301">
    <property type="entry name" value="LOB DOMAIN-CONTAINING PROTEIN 4-RELATED"/>
    <property type="match status" value="1"/>
</dbReference>
<reference evidence="2" key="2">
    <citation type="submission" date="2022-03" db="EMBL/GenBank/DDBJ databases">
        <title>Draft title - Genomic analysis of global carrot germplasm unveils the trajectory of domestication and the origin of high carotenoid orange carrot.</title>
        <authorList>
            <person name="Iorizzo M."/>
            <person name="Ellison S."/>
            <person name="Senalik D."/>
            <person name="Macko-Podgorni A."/>
            <person name="Grzebelus D."/>
            <person name="Bostan H."/>
            <person name="Rolling W."/>
            <person name="Curaba J."/>
            <person name="Simon P."/>
        </authorList>
    </citation>
    <scope>NUCLEOTIDE SEQUENCE</scope>
    <source>
        <tissue evidence="2">Leaf</tissue>
    </source>
</reference>
<dbReference type="Gramene" id="KZN03214">
    <property type="protein sequence ID" value="KZN03214"/>
    <property type="gene ID" value="DCAR_011970"/>
</dbReference>
<organism evidence="2 3">
    <name type="scientific">Daucus carota subsp. sativus</name>
    <name type="common">Carrot</name>
    <dbReference type="NCBI Taxonomy" id="79200"/>
    <lineage>
        <taxon>Eukaryota</taxon>
        <taxon>Viridiplantae</taxon>
        <taxon>Streptophyta</taxon>
        <taxon>Embryophyta</taxon>
        <taxon>Tracheophyta</taxon>
        <taxon>Spermatophyta</taxon>
        <taxon>Magnoliopsida</taxon>
        <taxon>eudicotyledons</taxon>
        <taxon>Gunneridae</taxon>
        <taxon>Pentapetalae</taxon>
        <taxon>asterids</taxon>
        <taxon>campanulids</taxon>
        <taxon>Apiales</taxon>
        <taxon>Apiaceae</taxon>
        <taxon>Apioideae</taxon>
        <taxon>Scandiceae</taxon>
        <taxon>Daucinae</taxon>
        <taxon>Daucus</taxon>
        <taxon>Daucus sect. Daucus</taxon>
    </lineage>
</organism>
<dbReference type="EMBL" id="CP093345">
    <property type="protein sequence ID" value="WOG94240.1"/>
    <property type="molecule type" value="Genomic_DNA"/>
</dbReference>
<dbReference type="InterPro" id="IPR004883">
    <property type="entry name" value="LOB"/>
</dbReference>
<dbReference type="KEGG" id="dcr:108212751"/>
<name>A0A166C2W9_DAUCS</name>
<evidence type="ECO:0000313" key="3">
    <source>
        <dbReference type="Proteomes" id="UP000077755"/>
    </source>
</evidence>
<dbReference type="Pfam" id="PF03195">
    <property type="entry name" value="LOB"/>
    <property type="match status" value="1"/>
</dbReference>
<comment type="similarity">
    <text evidence="1">Belongs to the LOB domain-containing protein family.</text>
</comment>
<dbReference type="Proteomes" id="UP000077755">
    <property type="component" value="Chromosome 3"/>
</dbReference>
<protein>
    <submittedName>
        <fullName evidence="2">Uncharacterized protein</fullName>
    </submittedName>
</protein>
<dbReference type="OMA" id="QEHERHE"/>
<accession>A0A166C2W9</accession>
<keyword evidence="3" id="KW-1185">Reference proteome</keyword>
<evidence type="ECO:0000256" key="1">
    <source>
        <dbReference type="ARBA" id="ARBA00005474"/>
    </source>
</evidence>
<reference evidence="2" key="1">
    <citation type="journal article" date="2016" name="Nat. Genet.">
        <title>A high-quality carrot genome assembly provides new insights into carotenoid accumulation and asterid genome evolution.</title>
        <authorList>
            <person name="Iorizzo M."/>
            <person name="Ellison S."/>
            <person name="Senalik D."/>
            <person name="Zeng P."/>
            <person name="Satapoomin P."/>
            <person name="Huang J."/>
            <person name="Bowman M."/>
            <person name="Iovene M."/>
            <person name="Sanseverino W."/>
            <person name="Cavagnaro P."/>
            <person name="Yildiz M."/>
            <person name="Macko-Podgorni A."/>
            <person name="Moranska E."/>
            <person name="Grzebelus E."/>
            <person name="Grzebelus D."/>
            <person name="Ashrafi H."/>
            <person name="Zheng Z."/>
            <person name="Cheng S."/>
            <person name="Spooner D."/>
            <person name="Van Deynze A."/>
            <person name="Simon P."/>
        </authorList>
    </citation>
    <scope>NUCLEOTIDE SEQUENCE</scope>
    <source>
        <tissue evidence="2">Leaf</tissue>
    </source>
</reference>